<feature type="domain" description="Peptidase A2" evidence="2">
    <location>
        <begin position="14"/>
        <end position="113"/>
    </location>
</feature>
<dbReference type="SUPFAM" id="SSF56672">
    <property type="entry name" value="DNA/RNA polymerases"/>
    <property type="match status" value="1"/>
</dbReference>
<dbReference type="Pfam" id="PF05380">
    <property type="entry name" value="Peptidase_A17"/>
    <property type="match status" value="1"/>
</dbReference>
<dbReference type="PANTHER" id="PTHR47331:SF1">
    <property type="entry name" value="GAG-LIKE PROTEIN"/>
    <property type="match status" value="1"/>
</dbReference>
<gene>
    <name evidence="4" type="ORF">AAFF_G00348670</name>
</gene>
<dbReference type="InterPro" id="IPR012337">
    <property type="entry name" value="RNaseH-like_sf"/>
</dbReference>
<dbReference type="Gene3D" id="3.30.420.10">
    <property type="entry name" value="Ribonuclease H-like superfamily/Ribonuclease H"/>
    <property type="match status" value="1"/>
</dbReference>
<dbReference type="PROSITE" id="PS50175">
    <property type="entry name" value="ASP_PROT_RETROV"/>
    <property type="match status" value="1"/>
</dbReference>
<feature type="compositionally biased region" description="Basic and acidic residues" evidence="1">
    <location>
        <begin position="506"/>
        <end position="520"/>
    </location>
</feature>
<reference evidence="4" key="1">
    <citation type="journal article" date="2023" name="Science">
        <title>Genome structures resolve the early diversification of teleost fishes.</title>
        <authorList>
            <person name="Parey E."/>
            <person name="Louis A."/>
            <person name="Montfort J."/>
            <person name="Bouchez O."/>
            <person name="Roques C."/>
            <person name="Iampietro C."/>
            <person name="Lluch J."/>
            <person name="Castinel A."/>
            <person name="Donnadieu C."/>
            <person name="Desvignes T."/>
            <person name="Floi Bucao C."/>
            <person name="Jouanno E."/>
            <person name="Wen M."/>
            <person name="Mejri S."/>
            <person name="Dirks R."/>
            <person name="Jansen H."/>
            <person name="Henkel C."/>
            <person name="Chen W.J."/>
            <person name="Zahm M."/>
            <person name="Cabau C."/>
            <person name="Klopp C."/>
            <person name="Thompson A.W."/>
            <person name="Robinson-Rechavi M."/>
            <person name="Braasch I."/>
            <person name="Lecointre G."/>
            <person name="Bobe J."/>
            <person name="Postlethwait J.H."/>
            <person name="Berthelot C."/>
            <person name="Roest Crollius H."/>
            <person name="Guiguen Y."/>
        </authorList>
    </citation>
    <scope>NUCLEOTIDE SEQUENCE</scope>
    <source>
        <strain evidence="4">NC1722</strain>
    </source>
</reference>
<dbReference type="GO" id="GO:0003676">
    <property type="term" value="F:nucleic acid binding"/>
    <property type="evidence" value="ECO:0007669"/>
    <property type="project" value="InterPro"/>
</dbReference>
<dbReference type="Pfam" id="PF17921">
    <property type="entry name" value="Integrase_H2C2"/>
    <property type="match status" value="1"/>
</dbReference>
<sequence>MMLLKVTANDGQQIGALIDLASDTNYITHAAASRLGLKSEKITLVVQGVGGMTVTANTKRYLLKVRFRTPEAEKILPEVKTRELVRPRRIELLISQREGRLVPCPVKVVGDLVLWEGPLGKIVSGTHPNLFEDVETVTYESKTHFARSMRTAAAKYEEIVKCIGCCKETRESGLRQESDSRVRSSMATNKEVLEWWKWESIGAACEPKCGGCRCGACQPGGKEMTLAEEKELERIKEGLSYVASDHHIDAPHWDASYPWTEDPASLPINREAVMATFLRTEKRLLKQPEWRTAYGEQVHEMVRRGAAVRLTPEEIQEWKGPVWYVSHLVAPNPHSVTTPVRLVWNSSQAFKGVSMNDLLLKGPDVLNPIRAVLLRFRTGEHAALGDITKMYNSVWLKDRERHLHRFLWRDNPEEDIGEYAITRVNIGDRPAGCIAQLAMRETAGLPQFIEREEERRVLEKDSYVDDILTSHDDLEMLDTITSGVEEILSAGGFSLKPWVRSGQGGRRKDDARTCGGERPEATPKTLVLPNQLEDEDNKALGIGYLVDSDQLYMMTSVNFSKRKGRMRTGLNLKIEEVRENTPKGLSRRELLSQVAALYDPIGLVSPAKQKGNILVRRAFQEAGGGSSAKETWDDPISPGLREEAIKLFGEYVRLGEVKFHRSLTPSGQRGRPWGITFSDGSDHAYGAVLYVRWETQQGIEVRLVESKAKLAPLDQKEMPIGEIQKAGSPTEWWWIPGECNVADIITRGAAPEELSEDSPWQKGPGFLEKPFEEWPVKSAAEVAADARESVNKLKRKAFSGALTRAQANVRTGKVKVNQSLTEPARDSRIPKESQLPEDKSRKRPCCASITNLVNPERFSSLSRLCRVVAWVWRAAQKWLEKRSCGTSWAGKQVKRLDKQSGETVLSPKEREGALQDLFLAAQKDMSLPTTTINRLVVYKEEESGLLKCKGRVPVWDGVEAAVPVLPHGSWISTLLAREAHERSHEGVAGTLLQMRKKAWVLQGRRIAKKVVDSCVLCRKERARRCRQVMSDLPPERTTPALPFAYTTLDLFGPFEVRDGKRRRVSMKVWGVVFCCMSSRAVHADVVEDQSSEGLLTTYMRFTALRGHPSRLWSDPGTNFVGARPALEELYGYLSKVDKVKLEEEAASHGTEWSWKFHPADSPHRNGAAEAAVKVVKRALRAIDKKGPFTLVELQTLLYLAANLANERPIEARIQAQEDDVIEYLSPNSLLLGRTGPRGTQEVSSGTTLFSGFKPSRGQ</sequence>
<dbReference type="Proteomes" id="UP001221898">
    <property type="component" value="Unassembled WGS sequence"/>
</dbReference>
<dbReference type="InterPro" id="IPR001995">
    <property type="entry name" value="Peptidase_A2_cat"/>
</dbReference>
<dbReference type="InterPro" id="IPR041588">
    <property type="entry name" value="Integrase_H2C2"/>
</dbReference>
<evidence type="ECO:0000313" key="4">
    <source>
        <dbReference type="EMBL" id="KAJ8403541.1"/>
    </source>
</evidence>
<proteinExistence type="predicted"/>
<dbReference type="InterPro" id="IPR008042">
    <property type="entry name" value="Retrotrans_Pao"/>
</dbReference>
<name>A0AAD7WNG3_9TELE</name>
<comment type="caution">
    <text evidence="4">The sequence shown here is derived from an EMBL/GenBank/DDBJ whole genome shotgun (WGS) entry which is preliminary data.</text>
</comment>
<dbReference type="SUPFAM" id="SSF53098">
    <property type="entry name" value="Ribonuclease H-like"/>
    <property type="match status" value="1"/>
</dbReference>
<dbReference type="GO" id="GO:0015074">
    <property type="term" value="P:DNA integration"/>
    <property type="evidence" value="ECO:0007669"/>
    <property type="project" value="InterPro"/>
</dbReference>
<feature type="domain" description="Integrase catalytic" evidence="3">
    <location>
        <begin position="1038"/>
        <end position="1234"/>
    </location>
</feature>
<evidence type="ECO:0000313" key="5">
    <source>
        <dbReference type="Proteomes" id="UP001221898"/>
    </source>
</evidence>
<dbReference type="EMBL" id="JAINUG010000057">
    <property type="protein sequence ID" value="KAJ8403541.1"/>
    <property type="molecule type" value="Genomic_DNA"/>
</dbReference>
<evidence type="ECO:0000256" key="1">
    <source>
        <dbReference type="SAM" id="MobiDB-lite"/>
    </source>
</evidence>
<evidence type="ECO:0000259" key="3">
    <source>
        <dbReference type="PROSITE" id="PS50994"/>
    </source>
</evidence>
<dbReference type="PANTHER" id="PTHR47331">
    <property type="entry name" value="PHD-TYPE DOMAIN-CONTAINING PROTEIN"/>
    <property type="match status" value="1"/>
</dbReference>
<feature type="compositionally biased region" description="Polar residues" evidence="1">
    <location>
        <begin position="1240"/>
        <end position="1249"/>
    </location>
</feature>
<dbReference type="GO" id="GO:0006508">
    <property type="term" value="P:proteolysis"/>
    <property type="evidence" value="ECO:0007669"/>
    <property type="project" value="InterPro"/>
</dbReference>
<organism evidence="4 5">
    <name type="scientific">Aldrovandia affinis</name>
    <dbReference type="NCBI Taxonomy" id="143900"/>
    <lineage>
        <taxon>Eukaryota</taxon>
        <taxon>Metazoa</taxon>
        <taxon>Chordata</taxon>
        <taxon>Craniata</taxon>
        <taxon>Vertebrata</taxon>
        <taxon>Euteleostomi</taxon>
        <taxon>Actinopterygii</taxon>
        <taxon>Neopterygii</taxon>
        <taxon>Teleostei</taxon>
        <taxon>Notacanthiformes</taxon>
        <taxon>Halosauridae</taxon>
        <taxon>Aldrovandia</taxon>
    </lineage>
</organism>
<dbReference type="GO" id="GO:0004190">
    <property type="term" value="F:aspartic-type endopeptidase activity"/>
    <property type="evidence" value="ECO:0007669"/>
    <property type="project" value="InterPro"/>
</dbReference>
<dbReference type="InterPro" id="IPR036397">
    <property type="entry name" value="RNaseH_sf"/>
</dbReference>
<feature type="region of interest" description="Disordered" evidence="1">
    <location>
        <begin position="1232"/>
        <end position="1258"/>
    </location>
</feature>
<feature type="compositionally biased region" description="Basic and acidic residues" evidence="1">
    <location>
        <begin position="823"/>
        <end position="840"/>
    </location>
</feature>
<evidence type="ECO:0000259" key="2">
    <source>
        <dbReference type="PROSITE" id="PS50175"/>
    </source>
</evidence>
<protein>
    <submittedName>
        <fullName evidence="4">Uncharacterized protein</fullName>
    </submittedName>
</protein>
<dbReference type="AlphaFoldDB" id="A0AAD7WNG3"/>
<dbReference type="PROSITE" id="PS50994">
    <property type="entry name" value="INTEGRASE"/>
    <property type="match status" value="1"/>
</dbReference>
<dbReference type="InterPro" id="IPR001584">
    <property type="entry name" value="Integrase_cat-core"/>
</dbReference>
<accession>A0AAD7WNG3</accession>
<keyword evidence="5" id="KW-1185">Reference proteome</keyword>
<feature type="region of interest" description="Disordered" evidence="1">
    <location>
        <begin position="813"/>
        <end position="842"/>
    </location>
</feature>
<feature type="region of interest" description="Disordered" evidence="1">
    <location>
        <begin position="501"/>
        <end position="520"/>
    </location>
</feature>
<dbReference type="InterPro" id="IPR043502">
    <property type="entry name" value="DNA/RNA_pol_sf"/>
</dbReference>